<dbReference type="HOGENOM" id="CLU_000288_125_8_1"/>
<dbReference type="PANTHER" id="PTHR46082">
    <property type="entry name" value="ATP/GTP-BINDING PROTEIN-RELATED"/>
    <property type="match status" value="1"/>
</dbReference>
<evidence type="ECO:0000313" key="2">
    <source>
        <dbReference type="EMBL" id="KDQ50310.1"/>
    </source>
</evidence>
<dbReference type="OrthoDB" id="1658288at2759"/>
<dbReference type="PANTHER" id="PTHR46082:SF6">
    <property type="entry name" value="AAA+ ATPASE DOMAIN-CONTAINING PROTEIN-RELATED"/>
    <property type="match status" value="1"/>
</dbReference>
<feature type="domain" description="NB-ARC" evidence="1">
    <location>
        <begin position="126"/>
        <end position="274"/>
    </location>
</feature>
<evidence type="ECO:0000259" key="1">
    <source>
        <dbReference type="Pfam" id="PF00931"/>
    </source>
</evidence>
<name>A0A067P8Z6_9AGAM</name>
<dbReference type="STRING" id="933084.A0A067P8Z6"/>
<protein>
    <recommendedName>
        <fullName evidence="1">NB-ARC domain-containing protein</fullName>
    </recommendedName>
</protein>
<evidence type="ECO:0000313" key="3">
    <source>
        <dbReference type="Proteomes" id="UP000027265"/>
    </source>
</evidence>
<proteinExistence type="predicted"/>
<accession>A0A067P8Z6</accession>
<dbReference type="PRINTS" id="PR00381">
    <property type="entry name" value="KINESINLIGHT"/>
</dbReference>
<dbReference type="Pfam" id="PF13424">
    <property type="entry name" value="TPR_12"/>
    <property type="match status" value="2"/>
</dbReference>
<dbReference type="InterPro" id="IPR053137">
    <property type="entry name" value="NLR-like"/>
</dbReference>
<dbReference type="InParanoid" id="A0A067P8Z6"/>
<sequence>MERDFVDQDRKYFRFNVEQGLQNVTMAQWERLGEVKSHTTSYLQRFHIKKKVDEAVHAIISGHDEVNRHGVIKQWQEGTSTVSEEQGGGLKQNSNICPLPTPTFTGREDILLELHTFFGPSLSSVKCHKQRIFVLHGLGGVGKTQIALKFVEECQEMNDSFFWHVFLIDGTSEKTLQSSLRAIAAWNGIGTKWEDTIMWLHSQCQEWLLLIDNANDPKVNLHQFIPQCKHGNILITSRNYETRIHALHSQSAYEILQMRPDEAIELLLKVIGENQGESSQDLASAIVSELGYLPLAVDQAGRIIATYMYTLSKLLQIYRVNRTDLLTVDTVQKKDQYPWSLYKMWKITFHKLSHLARFFLQICAFLHHEGISEDIFQSAFAGINVSDSKKLSNGEVIDFLLNFKSVNGCWSSLKFMDVINEAQQHSLFTIDKDIEKYSLHTLFHEWLCGQVDNPQGTRNCTMQILALSIYPHKQWEGMAFRRSLLPHIKEAHAKDEMHINTIDSMSNLAQIYKMKGQWNEAAELWKRVVIVKEKLLGANHLGVATSMANLALLYSNQNLWEDEAELQMKILEFSLRVWGEDDSRTLKNMENLASVYFKQQQWKEAEILIAEVLKARQKLLDEDHEDVLRTMITLSTLYSKQRLWKEAEDLLEDVLVIRKRVLGENHNDTCLVRNKLAHLYMERGQ</sequence>
<reference evidence="3" key="1">
    <citation type="journal article" date="2014" name="Proc. Natl. Acad. Sci. U.S.A.">
        <title>Extensive sampling of basidiomycete genomes demonstrates inadequacy of the white-rot/brown-rot paradigm for wood decay fungi.</title>
        <authorList>
            <person name="Riley R."/>
            <person name="Salamov A.A."/>
            <person name="Brown D.W."/>
            <person name="Nagy L.G."/>
            <person name="Floudas D."/>
            <person name="Held B.W."/>
            <person name="Levasseur A."/>
            <person name="Lombard V."/>
            <person name="Morin E."/>
            <person name="Otillar R."/>
            <person name="Lindquist E.A."/>
            <person name="Sun H."/>
            <person name="LaButti K.M."/>
            <person name="Schmutz J."/>
            <person name="Jabbour D."/>
            <person name="Luo H."/>
            <person name="Baker S.E."/>
            <person name="Pisabarro A.G."/>
            <person name="Walton J.D."/>
            <person name="Blanchette R.A."/>
            <person name="Henrissat B."/>
            <person name="Martin F."/>
            <person name="Cullen D."/>
            <person name="Hibbett D.S."/>
            <person name="Grigoriev I.V."/>
        </authorList>
    </citation>
    <scope>NUCLEOTIDE SEQUENCE [LARGE SCALE GENOMIC DNA]</scope>
    <source>
        <strain evidence="3">MUCL 33604</strain>
    </source>
</reference>
<dbReference type="SUPFAM" id="SSF48452">
    <property type="entry name" value="TPR-like"/>
    <property type="match status" value="1"/>
</dbReference>
<dbReference type="InterPro" id="IPR011990">
    <property type="entry name" value="TPR-like_helical_dom_sf"/>
</dbReference>
<dbReference type="InterPro" id="IPR002182">
    <property type="entry name" value="NB-ARC"/>
</dbReference>
<dbReference type="Proteomes" id="UP000027265">
    <property type="component" value="Unassembled WGS sequence"/>
</dbReference>
<keyword evidence="3" id="KW-1185">Reference proteome</keyword>
<dbReference type="InterPro" id="IPR027417">
    <property type="entry name" value="P-loop_NTPase"/>
</dbReference>
<dbReference type="Pfam" id="PF00931">
    <property type="entry name" value="NB-ARC"/>
    <property type="match status" value="1"/>
</dbReference>
<dbReference type="EMBL" id="KL197762">
    <property type="protein sequence ID" value="KDQ50310.1"/>
    <property type="molecule type" value="Genomic_DNA"/>
</dbReference>
<organism evidence="2 3">
    <name type="scientific">Jaapia argillacea MUCL 33604</name>
    <dbReference type="NCBI Taxonomy" id="933084"/>
    <lineage>
        <taxon>Eukaryota</taxon>
        <taxon>Fungi</taxon>
        <taxon>Dikarya</taxon>
        <taxon>Basidiomycota</taxon>
        <taxon>Agaricomycotina</taxon>
        <taxon>Agaricomycetes</taxon>
        <taxon>Agaricomycetidae</taxon>
        <taxon>Jaapiales</taxon>
        <taxon>Jaapiaceae</taxon>
        <taxon>Jaapia</taxon>
    </lineage>
</organism>
<dbReference type="AlphaFoldDB" id="A0A067P8Z6"/>
<dbReference type="Gene3D" id="1.25.40.10">
    <property type="entry name" value="Tetratricopeptide repeat domain"/>
    <property type="match status" value="1"/>
</dbReference>
<dbReference type="SUPFAM" id="SSF52540">
    <property type="entry name" value="P-loop containing nucleoside triphosphate hydrolases"/>
    <property type="match status" value="1"/>
</dbReference>
<dbReference type="Gene3D" id="3.40.50.300">
    <property type="entry name" value="P-loop containing nucleotide triphosphate hydrolases"/>
    <property type="match status" value="1"/>
</dbReference>
<gene>
    <name evidence="2" type="ORF">JAAARDRAFT_186325</name>
</gene>
<dbReference type="GO" id="GO:0043531">
    <property type="term" value="F:ADP binding"/>
    <property type="evidence" value="ECO:0007669"/>
    <property type="project" value="InterPro"/>
</dbReference>